<feature type="region of interest" description="Disordered" evidence="1">
    <location>
        <begin position="1"/>
        <end position="84"/>
    </location>
</feature>
<evidence type="ECO:0000313" key="3">
    <source>
        <dbReference type="Proteomes" id="UP000751190"/>
    </source>
</evidence>
<dbReference type="EMBL" id="JAGTXO010000015">
    <property type="protein sequence ID" value="KAG8463800.1"/>
    <property type="molecule type" value="Genomic_DNA"/>
</dbReference>
<evidence type="ECO:0000313" key="2">
    <source>
        <dbReference type="EMBL" id="KAG8463800.1"/>
    </source>
</evidence>
<feature type="region of interest" description="Disordered" evidence="1">
    <location>
        <begin position="147"/>
        <end position="181"/>
    </location>
</feature>
<feature type="compositionally biased region" description="Low complexity" evidence="1">
    <location>
        <begin position="151"/>
        <end position="178"/>
    </location>
</feature>
<dbReference type="Proteomes" id="UP000751190">
    <property type="component" value="Unassembled WGS sequence"/>
</dbReference>
<evidence type="ECO:0008006" key="4">
    <source>
        <dbReference type="Google" id="ProtNLM"/>
    </source>
</evidence>
<feature type="compositionally biased region" description="Low complexity" evidence="1">
    <location>
        <begin position="1"/>
        <end position="10"/>
    </location>
</feature>
<protein>
    <recommendedName>
        <fullName evidence="4">Sfi1 spindle body domain-containing protein</fullName>
    </recommendedName>
</protein>
<dbReference type="AlphaFoldDB" id="A0A8J5XID6"/>
<reference evidence="2" key="1">
    <citation type="submission" date="2021-05" db="EMBL/GenBank/DDBJ databases">
        <title>The genome of the haptophyte Pavlova lutheri (Diacronema luteri, Pavlovales) - a model for lipid biosynthesis in eukaryotic algae.</title>
        <authorList>
            <person name="Hulatt C.J."/>
            <person name="Posewitz M.C."/>
        </authorList>
    </citation>
    <scope>NUCLEOTIDE SEQUENCE</scope>
    <source>
        <strain evidence="2">NIVA-4/92</strain>
    </source>
</reference>
<comment type="caution">
    <text evidence="2">The sequence shown here is derived from an EMBL/GenBank/DDBJ whole genome shotgun (WGS) entry which is preliminary data.</text>
</comment>
<accession>A0A8J5XID6</accession>
<name>A0A8J5XID6_DIALT</name>
<organism evidence="2 3">
    <name type="scientific">Diacronema lutheri</name>
    <name type="common">Unicellular marine alga</name>
    <name type="synonym">Monochrysis lutheri</name>
    <dbReference type="NCBI Taxonomy" id="2081491"/>
    <lineage>
        <taxon>Eukaryota</taxon>
        <taxon>Haptista</taxon>
        <taxon>Haptophyta</taxon>
        <taxon>Pavlovophyceae</taxon>
        <taxon>Pavlovales</taxon>
        <taxon>Pavlovaceae</taxon>
        <taxon>Diacronema</taxon>
    </lineage>
</organism>
<feature type="compositionally biased region" description="Low complexity" evidence="1">
    <location>
        <begin position="51"/>
        <end position="70"/>
    </location>
</feature>
<feature type="region of interest" description="Disordered" evidence="1">
    <location>
        <begin position="883"/>
        <end position="1041"/>
    </location>
</feature>
<evidence type="ECO:0000256" key="1">
    <source>
        <dbReference type="SAM" id="MobiDB-lite"/>
    </source>
</evidence>
<feature type="compositionally biased region" description="Acidic residues" evidence="1">
    <location>
        <begin position="963"/>
        <end position="973"/>
    </location>
</feature>
<feature type="compositionally biased region" description="Low complexity" evidence="1">
    <location>
        <begin position="1010"/>
        <end position="1025"/>
    </location>
</feature>
<feature type="compositionally biased region" description="Basic and acidic residues" evidence="1">
    <location>
        <begin position="1026"/>
        <end position="1041"/>
    </location>
</feature>
<proteinExistence type="predicted"/>
<feature type="compositionally biased region" description="Basic and acidic residues" evidence="1">
    <location>
        <begin position="986"/>
        <end position="998"/>
    </location>
</feature>
<sequence length="1041" mass="112408">MHHVQPPSSSDDGDDLTDLPEQLRGLRAHGRGLSVSPSEPSGPAARDRPSRSPAASGAARTARAVAERAGSPPPFRHLQPAVARAEHWRSVEGILTSIEHDSAALVDRLASELREEHADGADGARVGADGTRVGANGSEWLGSELRGAYASGPSSLSPGRPSSTPARSRSRSPGSRPAVADVETTLAKLDREWSDAWDDLGASAAGRYGAMAARMAELEAELLALRTLAAHGARMRERVAAGGPRRAARLSAARVLSAWRGEASRSVRSRVRAERVLLRRATARMGSTRRRAWLALAGHARSERGAAERGDVVARRAAARIAHRTAVRVLHGWMGVARAARAPRAAVAQAARRVAHRLLWLAHAGWVSLVAKRRKARAMVVKVGRKLEARIVAAWRGLVAAHKSALEMSTRLLARALRRATAAGWDAWAEFAAERARAVGAARGAGARLRRRGTWRALARWAEAAAARTRARHLIGHAARRTIHRVEGSTFASWALVVRDGTRFARAAAYVVSRLRDRATAKALHSWITLADERARTGRLTAKFGVRWRNWREWAVWAAWAAHVETLRSARKEAATRFVRAARRETAGRLDAWREFVGQQRALRRMLARVVHRIAARALGAWAGQASRAAHARGAASRQGVRVLARMRQQLESRVFSALRAFVAHERRSRLIGARAAARWRFRFLGTVLRGWAASKVARRAREARAYALWRRGIFRLCGLCVAGWAQLVLARRERAATAQQLFVRALTGNVAAVLSGWRAAVLAAQHGRTSWIALLGRITISWRAYAHGRREARAQRRLYARLLDEGARALPVGALAGAPGALETRLRAEARYASPPRSAEQGAQLERSLAAVLTAARARRGSARDSEDDGALVRERWFGSDADSEGITRHERARARAGSAGSPHPTVSAAVSAADATRGARRRAGGSRGSTPATAPSRMAGASHASRVAAPLRASGLLRGDDEADEGEDEAETYAKPKRAWAPAPRERLASDSDESARAQPALRPSPPGAATTPAAARGVARFGRAGDRSSDEEHPTAVV</sequence>
<feature type="compositionally biased region" description="Low complexity" evidence="1">
    <location>
        <begin position="897"/>
        <end position="918"/>
    </location>
</feature>
<gene>
    <name evidence="2" type="ORF">KFE25_004073</name>
</gene>
<keyword evidence="3" id="KW-1185">Reference proteome</keyword>